<protein>
    <submittedName>
        <fullName evidence="2">Uncharacterized protein</fullName>
    </submittedName>
</protein>
<feature type="transmembrane region" description="Helical" evidence="1">
    <location>
        <begin position="20"/>
        <end position="38"/>
    </location>
</feature>
<keyword evidence="3" id="KW-1185">Reference proteome</keyword>
<accession>A0AAD1ZEZ0</accession>
<reference evidence="2" key="1">
    <citation type="submission" date="2023-05" db="EMBL/GenBank/DDBJ databases">
        <authorList>
            <person name="Huff M."/>
        </authorList>
    </citation>
    <scope>NUCLEOTIDE SEQUENCE</scope>
</reference>
<dbReference type="Proteomes" id="UP000834106">
    <property type="component" value="Chromosome 8"/>
</dbReference>
<sequence>MAPLLLMIDRLTIPPYFVNIAKPVYLLMLILVNLSLLLDCGNYVSIVPSLSLQLVQQVSSEEMGIFEEIKSILGENDGDDSKFIAPFTLLSKNIVESFRYGVGVDLSCQNSEAYEAGIFYLLKHDKVLSKKDPVPQLHDVPDYLLDPTTLEASKIVKLARAAIGNANPIGRK</sequence>
<keyword evidence="1" id="KW-0812">Transmembrane</keyword>
<dbReference type="EMBL" id="OU503043">
    <property type="protein sequence ID" value="CAI9766881.1"/>
    <property type="molecule type" value="Genomic_DNA"/>
</dbReference>
<gene>
    <name evidence="2" type="ORF">FPE_LOCUS14311</name>
</gene>
<organism evidence="2 3">
    <name type="scientific">Fraxinus pennsylvanica</name>
    <dbReference type="NCBI Taxonomy" id="56036"/>
    <lineage>
        <taxon>Eukaryota</taxon>
        <taxon>Viridiplantae</taxon>
        <taxon>Streptophyta</taxon>
        <taxon>Embryophyta</taxon>
        <taxon>Tracheophyta</taxon>
        <taxon>Spermatophyta</taxon>
        <taxon>Magnoliopsida</taxon>
        <taxon>eudicotyledons</taxon>
        <taxon>Gunneridae</taxon>
        <taxon>Pentapetalae</taxon>
        <taxon>asterids</taxon>
        <taxon>lamiids</taxon>
        <taxon>Lamiales</taxon>
        <taxon>Oleaceae</taxon>
        <taxon>Oleeae</taxon>
        <taxon>Fraxinus</taxon>
    </lineage>
</organism>
<name>A0AAD1ZEZ0_9LAMI</name>
<evidence type="ECO:0000313" key="2">
    <source>
        <dbReference type="EMBL" id="CAI9766881.1"/>
    </source>
</evidence>
<dbReference type="AlphaFoldDB" id="A0AAD1ZEZ0"/>
<keyword evidence="1" id="KW-1133">Transmembrane helix</keyword>
<evidence type="ECO:0000256" key="1">
    <source>
        <dbReference type="SAM" id="Phobius"/>
    </source>
</evidence>
<evidence type="ECO:0000313" key="3">
    <source>
        <dbReference type="Proteomes" id="UP000834106"/>
    </source>
</evidence>
<proteinExistence type="predicted"/>
<keyword evidence="1" id="KW-0472">Membrane</keyword>